<evidence type="ECO:0000313" key="2">
    <source>
        <dbReference type="EMBL" id="KAG4414608.1"/>
    </source>
</evidence>
<name>A0A8H7T958_9HELO</name>
<feature type="region of interest" description="Disordered" evidence="1">
    <location>
        <begin position="309"/>
        <end position="342"/>
    </location>
</feature>
<evidence type="ECO:0000256" key="1">
    <source>
        <dbReference type="SAM" id="MobiDB-lite"/>
    </source>
</evidence>
<accession>A0A8H7T958</accession>
<dbReference type="EMBL" id="JAFJYH010000257">
    <property type="protein sequence ID" value="KAG4414608.1"/>
    <property type="molecule type" value="Genomic_DNA"/>
</dbReference>
<reference evidence="2" key="1">
    <citation type="submission" date="2021-02" db="EMBL/GenBank/DDBJ databases">
        <title>Genome sequence Cadophora malorum strain M34.</title>
        <authorList>
            <person name="Stefanovic E."/>
            <person name="Vu D."/>
            <person name="Scully C."/>
            <person name="Dijksterhuis J."/>
            <person name="Roader J."/>
            <person name="Houbraken J."/>
        </authorList>
    </citation>
    <scope>NUCLEOTIDE SEQUENCE</scope>
    <source>
        <strain evidence="2">M34</strain>
    </source>
</reference>
<feature type="region of interest" description="Disordered" evidence="1">
    <location>
        <begin position="358"/>
        <end position="402"/>
    </location>
</feature>
<proteinExistence type="predicted"/>
<feature type="region of interest" description="Disordered" evidence="1">
    <location>
        <begin position="496"/>
        <end position="530"/>
    </location>
</feature>
<gene>
    <name evidence="2" type="ORF">IFR04_012262</name>
</gene>
<feature type="region of interest" description="Disordered" evidence="1">
    <location>
        <begin position="613"/>
        <end position="685"/>
    </location>
</feature>
<dbReference type="OrthoDB" id="436496at2759"/>
<protein>
    <submittedName>
        <fullName evidence="2">Uncharacterized protein</fullName>
    </submittedName>
</protein>
<dbReference type="AlphaFoldDB" id="A0A8H7T958"/>
<sequence>MPIHRGINISVVSQLELKLHPEFPHPESSQFTYRSPDVRKGTTAYADWTPPSASSDSKAGRLLGRQSVVSVYIPSTPATRFWMRYNIAEAATHSEWFYFKLFMNGRHITSWGTNAKAKPSGQVMRGLFEPSDRWNYKYEGTVFRNMGAEARPFIFGYEDKERSAAKDGGLIEVMVFRARGRKRKLPKPTDFKNQEDYGIIMPSGGLLDKPQEAKFYDWHLKDPKDSPFATFKFHYRTWDNLINLQLIPDNHPRTLLPASPSILSLNGASQDLHSKLEEDTDEEEREAIEQLKRSMSSIISNDPWLTSVFDDSPERLPSDHGSRSSFTIPPETAPLFSGRPLPKVPTSRFSAAVIDMPASPHNGFKGPLNRPLPEIPTRDSSLRRQRDDNDSHSRSSSGISHSPSIAASLIPYVERDTASPEPVLRVAKVAKVEVTTSPIIPAPTPSPSPLPASPSLNDAIPSPIPPLNPAKSKRQGIASPPLKTLFSMANITIRKTRRSPAKRLSKSAPDYDSHSLSYSPCPAPSRTPAQTLDDEDQALVDENDQPTFNTSQNTLSMTISESEWMCRTPSPVKTLPRFFSVQKLWSPGLEKRASRDTSMGSGMDAAKEKGNVFENEHDNEDEYYHGSSRRKRSGNGTTAFKNKRPPTPAHWFEKAKTPTAGGDLPGEGYGDAIERASRPLSGNWI</sequence>
<comment type="caution">
    <text evidence="2">The sequence shown here is derived from an EMBL/GenBank/DDBJ whole genome shotgun (WGS) entry which is preliminary data.</text>
</comment>
<evidence type="ECO:0000313" key="3">
    <source>
        <dbReference type="Proteomes" id="UP000664132"/>
    </source>
</evidence>
<feature type="compositionally biased region" description="Basic and acidic residues" evidence="1">
    <location>
        <begin position="376"/>
        <end position="393"/>
    </location>
</feature>
<feature type="compositionally biased region" description="Basic and acidic residues" evidence="1">
    <location>
        <begin position="312"/>
        <end position="322"/>
    </location>
</feature>
<dbReference type="Proteomes" id="UP000664132">
    <property type="component" value="Unassembled WGS sequence"/>
</dbReference>
<organism evidence="2 3">
    <name type="scientific">Cadophora malorum</name>
    <dbReference type="NCBI Taxonomy" id="108018"/>
    <lineage>
        <taxon>Eukaryota</taxon>
        <taxon>Fungi</taxon>
        <taxon>Dikarya</taxon>
        <taxon>Ascomycota</taxon>
        <taxon>Pezizomycotina</taxon>
        <taxon>Leotiomycetes</taxon>
        <taxon>Helotiales</taxon>
        <taxon>Ploettnerulaceae</taxon>
        <taxon>Cadophora</taxon>
    </lineage>
</organism>
<feature type="compositionally biased region" description="Basic residues" evidence="1">
    <location>
        <begin position="496"/>
        <end position="505"/>
    </location>
</feature>
<keyword evidence="3" id="KW-1185">Reference proteome</keyword>